<evidence type="ECO:0000313" key="11">
    <source>
        <dbReference type="EMBL" id="KAL2801850.1"/>
    </source>
</evidence>
<evidence type="ECO:0000256" key="9">
    <source>
        <dbReference type="SAM" id="SignalP"/>
    </source>
</evidence>
<evidence type="ECO:0000256" key="7">
    <source>
        <dbReference type="ARBA" id="ARBA00023049"/>
    </source>
</evidence>
<evidence type="ECO:0000256" key="2">
    <source>
        <dbReference type="ARBA" id="ARBA00022670"/>
    </source>
</evidence>
<keyword evidence="5" id="KW-0378">Hydrolase</keyword>
<keyword evidence="12" id="KW-1185">Reference proteome</keyword>
<evidence type="ECO:0000259" key="10">
    <source>
        <dbReference type="Pfam" id="PF05572"/>
    </source>
</evidence>
<protein>
    <submittedName>
        <fullName evidence="11">Pregnancy-associated plasma protein-A-domain-containing protein</fullName>
    </submittedName>
</protein>
<evidence type="ECO:0000256" key="5">
    <source>
        <dbReference type="ARBA" id="ARBA00022801"/>
    </source>
</evidence>
<keyword evidence="3" id="KW-0479">Metal-binding</keyword>
<name>A0ABR4GS04_9EURO</name>
<comment type="caution">
    <text evidence="11">The sequence shown here is derived from an EMBL/GenBank/DDBJ whole genome shotgun (WGS) entry which is preliminary data.</text>
</comment>
<evidence type="ECO:0000313" key="12">
    <source>
        <dbReference type="Proteomes" id="UP001610334"/>
    </source>
</evidence>
<dbReference type="SUPFAM" id="SSF55486">
    <property type="entry name" value="Metalloproteases ('zincins'), catalytic domain"/>
    <property type="match status" value="1"/>
</dbReference>
<comment type="similarity">
    <text evidence="1">Belongs to the peptidase M43B family.</text>
</comment>
<accession>A0ABR4GS04</accession>
<dbReference type="PANTHER" id="PTHR47466">
    <property type="match status" value="1"/>
</dbReference>
<dbReference type="Pfam" id="PF05572">
    <property type="entry name" value="Peptidase_M43"/>
    <property type="match status" value="1"/>
</dbReference>
<evidence type="ECO:0000256" key="1">
    <source>
        <dbReference type="ARBA" id="ARBA00008721"/>
    </source>
</evidence>
<keyword evidence="2" id="KW-0645">Protease</keyword>
<organism evidence="11 12">
    <name type="scientific">Aspergillus granulosus</name>
    <dbReference type="NCBI Taxonomy" id="176169"/>
    <lineage>
        <taxon>Eukaryota</taxon>
        <taxon>Fungi</taxon>
        <taxon>Dikarya</taxon>
        <taxon>Ascomycota</taxon>
        <taxon>Pezizomycotina</taxon>
        <taxon>Eurotiomycetes</taxon>
        <taxon>Eurotiomycetidae</taxon>
        <taxon>Eurotiales</taxon>
        <taxon>Aspergillaceae</taxon>
        <taxon>Aspergillus</taxon>
        <taxon>Aspergillus subgen. Nidulantes</taxon>
    </lineage>
</organism>
<dbReference type="PANTHER" id="PTHR47466:SF1">
    <property type="entry name" value="METALLOPROTEASE MEP1 (AFU_ORTHOLOGUE AFUA_1G07730)-RELATED"/>
    <property type="match status" value="1"/>
</dbReference>
<dbReference type="InterPro" id="IPR008754">
    <property type="entry name" value="Peptidase_M43"/>
</dbReference>
<dbReference type="EMBL" id="JBFXLT010000236">
    <property type="protein sequence ID" value="KAL2801850.1"/>
    <property type="molecule type" value="Genomic_DNA"/>
</dbReference>
<dbReference type="Proteomes" id="UP001610334">
    <property type="component" value="Unassembled WGS sequence"/>
</dbReference>
<feature type="domain" description="Peptidase M43 pregnancy-associated plasma-A" evidence="10">
    <location>
        <begin position="114"/>
        <end position="257"/>
    </location>
</feature>
<feature type="signal peptide" evidence="9">
    <location>
        <begin position="1"/>
        <end position="17"/>
    </location>
</feature>
<sequence>MWFSATAILGLCGAVLADCGTSPPSEYGISVHREFATQNTTDFEKRKTAIQIEVYVHVILNGTEDDALYTETLRQIDMLNYVFHETEFEFTLVDFDTPIIPNPGPIWVGTEGDTTIKQYRIGGAQALNLYIVHEVAEGYAAYATFPWEYAENPQLDGIVVQRPNIPGGSDEGLNTGKKAGHEAGHWLGLLHTFEGGCDGDGDLVADTPAEGLMAEGCPEGRDTCAGGGTDPVHNYMDYTNDACQTEFTQGQIARMGQVWRQFRGG</sequence>
<reference evidence="11 12" key="1">
    <citation type="submission" date="2024-07" db="EMBL/GenBank/DDBJ databases">
        <title>Section-level genome sequencing and comparative genomics of Aspergillus sections Usti and Cavernicolus.</title>
        <authorList>
            <consortium name="Lawrence Berkeley National Laboratory"/>
            <person name="Nybo J.L."/>
            <person name="Vesth T.C."/>
            <person name="Theobald S."/>
            <person name="Frisvad J.C."/>
            <person name="Larsen T.O."/>
            <person name="Kjaerboelling I."/>
            <person name="Rothschild-Mancinelli K."/>
            <person name="Lyhne E.K."/>
            <person name="Kogle M.E."/>
            <person name="Barry K."/>
            <person name="Clum A."/>
            <person name="Na H."/>
            <person name="Ledsgaard L."/>
            <person name="Lin J."/>
            <person name="Lipzen A."/>
            <person name="Kuo A."/>
            <person name="Riley R."/>
            <person name="Mondo S."/>
            <person name="Labutti K."/>
            <person name="Haridas S."/>
            <person name="Pangalinan J."/>
            <person name="Salamov A.A."/>
            <person name="Simmons B.A."/>
            <person name="Magnuson J.K."/>
            <person name="Chen J."/>
            <person name="Drula E."/>
            <person name="Henrissat B."/>
            <person name="Wiebenga A."/>
            <person name="Lubbers R.J."/>
            <person name="Gomes A.C."/>
            <person name="Makela M.R."/>
            <person name="Stajich J."/>
            <person name="Grigoriev I.V."/>
            <person name="Mortensen U.H."/>
            <person name="De Vries R.P."/>
            <person name="Baker S.E."/>
            <person name="Andersen M.R."/>
        </authorList>
    </citation>
    <scope>NUCLEOTIDE SEQUENCE [LARGE SCALE GENOMIC DNA]</scope>
    <source>
        <strain evidence="11 12">CBS 588.65</strain>
    </source>
</reference>
<feature type="chain" id="PRO_5046343591" evidence="9">
    <location>
        <begin position="18"/>
        <end position="265"/>
    </location>
</feature>
<proteinExistence type="inferred from homology"/>
<keyword evidence="8" id="KW-1015">Disulfide bond</keyword>
<evidence type="ECO:0000256" key="4">
    <source>
        <dbReference type="ARBA" id="ARBA00022729"/>
    </source>
</evidence>
<dbReference type="Gene3D" id="3.40.390.10">
    <property type="entry name" value="Collagenase (Catalytic Domain)"/>
    <property type="match status" value="1"/>
</dbReference>
<dbReference type="CDD" id="cd04275">
    <property type="entry name" value="ZnMc_pappalysin_like"/>
    <property type="match status" value="1"/>
</dbReference>
<evidence type="ECO:0000256" key="8">
    <source>
        <dbReference type="ARBA" id="ARBA00023157"/>
    </source>
</evidence>
<keyword evidence="6" id="KW-0862">Zinc</keyword>
<evidence type="ECO:0000256" key="3">
    <source>
        <dbReference type="ARBA" id="ARBA00022723"/>
    </source>
</evidence>
<keyword evidence="4 9" id="KW-0732">Signal</keyword>
<dbReference type="InterPro" id="IPR024079">
    <property type="entry name" value="MetalloPept_cat_dom_sf"/>
</dbReference>
<gene>
    <name evidence="11" type="ORF">BJX63DRAFT_438436</name>
</gene>
<evidence type="ECO:0000256" key="6">
    <source>
        <dbReference type="ARBA" id="ARBA00022833"/>
    </source>
</evidence>
<keyword evidence="7" id="KW-0482">Metalloprotease</keyword>